<evidence type="ECO:0000256" key="2">
    <source>
        <dbReference type="ARBA" id="ARBA00023125"/>
    </source>
</evidence>
<dbReference type="PANTHER" id="PTHR43214:SF40">
    <property type="entry name" value="TRANSCRIPTIONAL REGULATORY PROTEIN LNRK"/>
    <property type="match status" value="1"/>
</dbReference>
<keyword evidence="2" id="KW-0238">DNA-binding</keyword>
<evidence type="ECO:0000313" key="7">
    <source>
        <dbReference type="Proteomes" id="UP001165677"/>
    </source>
</evidence>
<dbReference type="SUPFAM" id="SSF52172">
    <property type="entry name" value="CheY-like"/>
    <property type="match status" value="1"/>
</dbReference>
<dbReference type="PRINTS" id="PR00038">
    <property type="entry name" value="HTHLUXR"/>
</dbReference>
<dbReference type="InterPro" id="IPR011006">
    <property type="entry name" value="CheY-like_superfamily"/>
</dbReference>
<dbReference type="PANTHER" id="PTHR43214">
    <property type="entry name" value="TWO-COMPONENT RESPONSE REGULATOR"/>
    <property type="match status" value="1"/>
</dbReference>
<dbReference type="InterPro" id="IPR001789">
    <property type="entry name" value="Sig_transdc_resp-reg_receiver"/>
</dbReference>
<evidence type="ECO:0000256" key="1">
    <source>
        <dbReference type="ARBA" id="ARBA00022553"/>
    </source>
</evidence>
<accession>A0ABT3EGV5</accession>
<dbReference type="SMART" id="SM00421">
    <property type="entry name" value="HTH_LUXR"/>
    <property type="match status" value="1"/>
</dbReference>
<dbReference type="PROSITE" id="PS00622">
    <property type="entry name" value="HTH_LUXR_1"/>
    <property type="match status" value="1"/>
</dbReference>
<dbReference type="InterPro" id="IPR039420">
    <property type="entry name" value="WalR-like"/>
</dbReference>
<dbReference type="PROSITE" id="PS50043">
    <property type="entry name" value="HTH_LUXR_2"/>
    <property type="match status" value="1"/>
</dbReference>
<gene>
    <name evidence="6" type="ORF">OJ995_03920</name>
</gene>
<dbReference type="CDD" id="cd06170">
    <property type="entry name" value="LuxR_C_like"/>
    <property type="match status" value="1"/>
</dbReference>
<evidence type="ECO:0000313" key="6">
    <source>
        <dbReference type="EMBL" id="MCW1147365.1"/>
    </source>
</evidence>
<dbReference type="InterPro" id="IPR058245">
    <property type="entry name" value="NreC/VraR/RcsB-like_REC"/>
</dbReference>
<reference evidence="6" key="1">
    <citation type="submission" date="2022-10" db="EMBL/GenBank/DDBJ databases">
        <title>Flavobacterium sp. nov., a bacterium isolated from lake sediment.</title>
        <authorList>
            <person name="Qu J.-H."/>
        </authorList>
    </citation>
    <scope>NUCLEOTIDE SEQUENCE</scope>
    <source>
        <strain evidence="6">TH16-21</strain>
    </source>
</reference>
<dbReference type="EMBL" id="JAPCIO010000002">
    <property type="protein sequence ID" value="MCW1147365.1"/>
    <property type="molecule type" value="Genomic_DNA"/>
</dbReference>
<feature type="domain" description="Response regulatory" evidence="5">
    <location>
        <begin position="4"/>
        <end position="121"/>
    </location>
</feature>
<dbReference type="InterPro" id="IPR000792">
    <property type="entry name" value="Tscrpt_reg_LuxR_C"/>
</dbReference>
<feature type="domain" description="HTH luxR-type" evidence="4">
    <location>
        <begin position="149"/>
        <end position="214"/>
    </location>
</feature>
<dbReference type="Gene3D" id="3.40.50.2300">
    <property type="match status" value="1"/>
</dbReference>
<evidence type="ECO:0000259" key="4">
    <source>
        <dbReference type="PROSITE" id="PS50043"/>
    </source>
</evidence>
<dbReference type="CDD" id="cd17535">
    <property type="entry name" value="REC_NarL-like"/>
    <property type="match status" value="1"/>
</dbReference>
<dbReference type="SMART" id="SM00448">
    <property type="entry name" value="REC"/>
    <property type="match status" value="1"/>
</dbReference>
<sequence length="216" mass="24360">MMIKVILVEDNFFLQKALEEKLSNFSDIVIKDTAQNGEEAIAILEKNHVVDLILMDIEMPVMNGIKATEIIKSKYPQIKIVMITVFDNDDNVFNAIKAGADGYLLKETKAEKIYEAIIETLAGGAAMSPSIAMKTLKLLKNPIAFETESQTELVELSTREIEVLEHLSKGLKNKDIADNLFLSTSTVKKHIENIYRKLQAHNRIEMLQKAKQNKLI</sequence>
<evidence type="ECO:0000256" key="3">
    <source>
        <dbReference type="PROSITE-ProRule" id="PRU00169"/>
    </source>
</evidence>
<dbReference type="Pfam" id="PF00072">
    <property type="entry name" value="Response_reg"/>
    <property type="match status" value="1"/>
</dbReference>
<dbReference type="InterPro" id="IPR016032">
    <property type="entry name" value="Sig_transdc_resp-reg_C-effctor"/>
</dbReference>
<protein>
    <submittedName>
        <fullName evidence="6">Response regulator transcription factor</fullName>
    </submittedName>
</protein>
<keyword evidence="7" id="KW-1185">Reference proteome</keyword>
<comment type="caution">
    <text evidence="6">The sequence shown here is derived from an EMBL/GenBank/DDBJ whole genome shotgun (WGS) entry which is preliminary data.</text>
</comment>
<name>A0ABT3EGV5_9FLAO</name>
<proteinExistence type="predicted"/>
<dbReference type="Pfam" id="PF00196">
    <property type="entry name" value="GerE"/>
    <property type="match status" value="1"/>
</dbReference>
<keyword evidence="1 3" id="KW-0597">Phosphoprotein</keyword>
<organism evidence="6 7">
    <name type="scientific">Flavobacterium lacisediminis</name>
    <dbReference type="NCBI Taxonomy" id="2989705"/>
    <lineage>
        <taxon>Bacteria</taxon>
        <taxon>Pseudomonadati</taxon>
        <taxon>Bacteroidota</taxon>
        <taxon>Flavobacteriia</taxon>
        <taxon>Flavobacteriales</taxon>
        <taxon>Flavobacteriaceae</taxon>
        <taxon>Flavobacterium</taxon>
    </lineage>
</organism>
<dbReference type="PROSITE" id="PS50110">
    <property type="entry name" value="RESPONSE_REGULATORY"/>
    <property type="match status" value="1"/>
</dbReference>
<evidence type="ECO:0000259" key="5">
    <source>
        <dbReference type="PROSITE" id="PS50110"/>
    </source>
</evidence>
<dbReference type="Proteomes" id="UP001165677">
    <property type="component" value="Unassembled WGS sequence"/>
</dbReference>
<dbReference type="SUPFAM" id="SSF46894">
    <property type="entry name" value="C-terminal effector domain of the bipartite response regulators"/>
    <property type="match status" value="1"/>
</dbReference>
<feature type="modified residue" description="4-aspartylphosphate" evidence="3">
    <location>
        <position position="56"/>
    </location>
</feature>